<feature type="transmembrane region" description="Helical" evidence="9">
    <location>
        <begin position="41"/>
        <end position="62"/>
    </location>
</feature>
<feature type="transmembrane region" description="Helical" evidence="9">
    <location>
        <begin position="392"/>
        <end position="411"/>
    </location>
</feature>
<evidence type="ECO:0000256" key="2">
    <source>
        <dbReference type="ARBA" id="ARBA00022448"/>
    </source>
</evidence>
<evidence type="ECO:0000256" key="1">
    <source>
        <dbReference type="ARBA" id="ARBA00004651"/>
    </source>
</evidence>
<evidence type="ECO:0000256" key="4">
    <source>
        <dbReference type="ARBA" id="ARBA00022692"/>
    </source>
</evidence>
<evidence type="ECO:0000256" key="7">
    <source>
        <dbReference type="ARBA" id="ARBA00023136"/>
    </source>
</evidence>
<reference evidence="11" key="1">
    <citation type="submission" date="2024-06" db="EMBL/GenBank/DDBJ databases">
        <title>Multi-omics analyses provide insights into the biosynthesis of the anticancer antibiotic pleurotin in Hohenbuehelia grisea.</title>
        <authorList>
            <person name="Weaver J.A."/>
            <person name="Alberti F."/>
        </authorList>
    </citation>
    <scope>NUCLEOTIDE SEQUENCE [LARGE SCALE GENOMIC DNA]</scope>
    <source>
        <strain evidence="11">T-177</strain>
    </source>
</reference>
<comment type="caution">
    <text evidence="10">The sequence shown here is derived from an EMBL/GenBank/DDBJ whole genome shotgun (WGS) entry which is preliminary data.</text>
</comment>
<feature type="transmembrane region" description="Helical" evidence="9">
    <location>
        <begin position="74"/>
        <end position="92"/>
    </location>
</feature>
<keyword evidence="4 9" id="KW-0812">Transmembrane</keyword>
<evidence type="ECO:0000256" key="9">
    <source>
        <dbReference type="SAM" id="Phobius"/>
    </source>
</evidence>
<protein>
    <submittedName>
        <fullName evidence="10">Uncharacterized protein</fullName>
    </submittedName>
</protein>
<keyword evidence="2" id="KW-0813">Transport</keyword>
<evidence type="ECO:0000256" key="3">
    <source>
        <dbReference type="ARBA" id="ARBA00022475"/>
    </source>
</evidence>
<dbReference type="Proteomes" id="UP001556367">
    <property type="component" value="Unassembled WGS sequence"/>
</dbReference>
<keyword evidence="7 9" id="KW-0472">Membrane</keyword>
<name>A0ABR3JTV8_9AGAR</name>
<keyword evidence="6" id="KW-0406">Ion transport</keyword>
<proteinExistence type="predicted"/>
<accession>A0ABR3JTV8</accession>
<feature type="transmembrane region" description="Helical" evidence="9">
    <location>
        <begin position="417"/>
        <end position="436"/>
    </location>
</feature>
<dbReference type="PANTHER" id="PTHR33281:SF19">
    <property type="entry name" value="VOLTAGE-DEPENDENT ANION CHANNEL-FORMING PROTEIN YNEE"/>
    <property type="match status" value="1"/>
</dbReference>
<evidence type="ECO:0000313" key="11">
    <source>
        <dbReference type="Proteomes" id="UP001556367"/>
    </source>
</evidence>
<dbReference type="Pfam" id="PF25539">
    <property type="entry name" value="Bestrophin_2"/>
    <property type="match status" value="2"/>
</dbReference>
<keyword evidence="5 9" id="KW-1133">Transmembrane helix</keyword>
<gene>
    <name evidence="10" type="ORF">HGRIS_014549</name>
</gene>
<evidence type="ECO:0000256" key="5">
    <source>
        <dbReference type="ARBA" id="ARBA00022989"/>
    </source>
</evidence>
<feature type="region of interest" description="Disordered" evidence="8">
    <location>
        <begin position="201"/>
        <end position="224"/>
    </location>
</feature>
<keyword evidence="11" id="KW-1185">Reference proteome</keyword>
<sequence>MPYNTPIDPQTPSLSGFKVPDPFAPRRKAGASFLSGLLATALFRCWHILVFYGAWATMVTVISNNIYDLSVRPILLTVTGTVLGFVVSYRTTSSFDRYNEGRRLWAQIILASRIFARTVWFNVPDKSSKTEATAHLSPEEILARTTIEKRTVLNLVEAFSVAIKHYLRGEDGIYYEDLYFLVKFLPEYALPAGIPSFPDNASPSVRPGSSARVDQPPAEGPSGGDYFTYPSIPIKIDHATDAHGSSETVLPLKTTGLYPPGRRATMRRSATARSTVIPRKDEVYLLPSSMPPGFQIFDIFPFSVLAKRITEQGIKLDGKRAAKVRAQMKNQTISHNIPLEISLYLGSYVAALQHRGMLDTPTNNVLLSSLNQLVDALTGLERILTTPIPFSYSFHLWAVTTIFCLLLPFQIWAALEWLTIPGTVIACFFYFGFLVAGEEIENPFGYDKNDLNLDHFTSNIIRNELHAITSVPAPDPTAWAFVPQNDLIFAADVDDSVERLPPAEWLDRGYWRMQEAMANI</sequence>
<keyword evidence="3" id="KW-1003">Cell membrane</keyword>
<dbReference type="PANTHER" id="PTHR33281">
    <property type="entry name" value="UPF0187 PROTEIN YNEE"/>
    <property type="match status" value="1"/>
</dbReference>
<comment type="subcellular location">
    <subcellularLocation>
        <location evidence="1">Cell membrane</location>
        <topology evidence="1">Multi-pass membrane protein</topology>
    </subcellularLocation>
</comment>
<evidence type="ECO:0000313" key="10">
    <source>
        <dbReference type="EMBL" id="KAL0959279.1"/>
    </source>
</evidence>
<feature type="region of interest" description="Disordered" evidence="8">
    <location>
        <begin position="245"/>
        <end position="273"/>
    </location>
</feature>
<dbReference type="EMBL" id="JASNQZ010000003">
    <property type="protein sequence ID" value="KAL0959279.1"/>
    <property type="molecule type" value="Genomic_DNA"/>
</dbReference>
<organism evidence="10 11">
    <name type="scientific">Hohenbuehelia grisea</name>
    <dbReference type="NCBI Taxonomy" id="104357"/>
    <lineage>
        <taxon>Eukaryota</taxon>
        <taxon>Fungi</taxon>
        <taxon>Dikarya</taxon>
        <taxon>Basidiomycota</taxon>
        <taxon>Agaricomycotina</taxon>
        <taxon>Agaricomycetes</taxon>
        <taxon>Agaricomycetidae</taxon>
        <taxon>Agaricales</taxon>
        <taxon>Pleurotineae</taxon>
        <taxon>Pleurotaceae</taxon>
        <taxon>Hohenbuehelia</taxon>
    </lineage>
</organism>
<dbReference type="InterPro" id="IPR044669">
    <property type="entry name" value="YneE/VCCN1/2-like"/>
</dbReference>
<evidence type="ECO:0000256" key="8">
    <source>
        <dbReference type="SAM" id="MobiDB-lite"/>
    </source>
</evidence>
<evidence type="ECO:0000256" key="6">
    <source>
        <dbReference type="ARBA" id="ARBA00023065"/>
    </source>
</evidence>